<comment type="caution">
    <text evidence="5">The sequence shown here is derived from an EMBL/GenBank/DDBJ whole genome shotgun (WGS) entry which is preliminary data.</text>
</comment>
<evidence type="ECO:0000256" key="1">
    <source>
        <dbReference type="ARBA" id="ARBA00004496"/>
    </source>
</evidence>
<evidence type="ECO:0000256" key="2">
    <source>
        <dbReference type="ARBA" id="ARBA00022490"/>
    </source>
</evidence>
<feature type="compositionally biased region" description="Basic and acidic residues" evidence="3">
    <location>
        <begin position="835"/>
        <end position="846"/>
    </location>
</feature>
<gene>
    <name evidence="5" type="ORF">OUZ56_004972</name>
</gene>
<feature type="compositionally biased region" description="Acidic residues" evidence="3">
    <location>
        <begin position="687"/>
        <end position="715"/>
    </location>
</feature>
<feature type="compositionally biased region" description="Polar residues" evidence="3">
    <location>
        <begin position="993"/>
        <end position="1009"/>
    </location>
</feature>
<evidence type="ECO:0000256" key="3">
    <source>
        <dbReference type="SAM" id="MobiDB-lite"/>
    </source>
</evidence>
<proteinExistence type="predicted"/>
<feature type="compositionally biased region" description="Low complexity" evidence="3">
    <location>
        <begin position="617"/>
        <end position="626"/>
    </location>
</feature>
<dbReference type="InterPro" id="IPR051480">
    <property type="entry name" value="Endocytic_GEF_Adapter"/>
</dbReference>
<dbReference type="InterPro" id="IPR011993">
    <property type="entry name" value="PH-like_dom_sf"/>
</dbReference>
<organism evidence="5 6">
    <name type="scientific">Daphnia magna</name>
    <dbReference type="NCBI Taxonomy" id="35525"/>
    <lineage>
        <taxon>Eukaryota</taxon>
        <taxon>Metazoa</taxon>
        <taxon>Ecdysozoa</taxon>
        <taxon>Arthropoda</taxon>
        <taxon>Crustacea</taxon>
        <taxon>Branchiopoda</taxon>
        <taxon>Diplostraca</taxon>
        <taxon>Cladocera</taxon>
        <taxon>Anomopoda</taxon>
        <taxon>Daphniidae</taxon>
        <taxon>Daphnia</taxon>
    </lineage>
</organism>
<feature type="region of interest" description="Disordered" evidence="3">
    <location>
        <begin position="1105"/>
        <end position="1134"/>
    </location>
</feature>
<feature type="compositionally biased region" description="Basic residues" evidence="3">
    <location>
        <begin position="725"/>
        <end position="746"/>
    </location>
</feature>
<comment type="subcellular location">
    <subcellularLocation>
        <location evidence="1">Cytoplasm</location>
    </subcellularLocation>
</comment>
<dbReference type="InterPro" id="IPR000219">
    <property type="entry name" value="DH_dom"/>
</dbReference>
<feature type="compositionally biased region" description="Polar residues" evidence="3">
    <location>
        <begin position="639"/>
        <end position="649"/>
    </location>
</feature>
<keyword evidence="6" id="KW-1185">Reference proteome</keyword>
<protein>
    <recommendedName>
        <fullName evidence="4">DH domain-containing protein</fullName>
    </recommendedName>
</protein>
<dbReference type="PROSITE" id="PS50010">
    <property type="entry name" value="DH_2"/>
    <property type="match status" value="1"/>
</dbReference>
<feature type="region of interest" description="Disordered" evidence="3">
    <location>
        <begin position="615"/>
        <end position="889"/>
    </location>
</feature>
<feature type="compositionally biased region" description="Low complexity" evidence="3">
    <location>
        <begin position="1107"/>
        <end position="1122"/>
    </location>
</feature>
<dbReference type="SMART" id="SM00325">
    <property type="entry name" value="RhoGEF"/>
    <property type="match status" value="1"/>
</dbReference>
<feature type="compositionally biased region" description="Polar residues" evidence="3">
    <location>
        <begin position="669"/>
        <end position="679"/>
    </location>
</feature>
<dbReference type="PANTHER" id="PTHR46006">
    <property type="entry name" value="RHO GUANINE NUCLEOTIDE EXCHANGE FACTOR AT 64C, ISOFORM A"/>
    <property type="match status" value="1"/>
</dbReference>
<evidence type="ECO:0000313" key="6">
    <source>
        <dbReference type="Proteomes" id="UP001234178"/>
    </source>
</evidence>
<dbReference type="Gene3D" id="1.20.900.10">
    <property type="entry name" value="Dbl homology (DH) domain"/>
    <property type="match status" value="1"/>
</dbReference>
<feature type="region of interest" description="Disordered" evidence="3">
    <location>
        <begin position="1154"/>
        <end position="1179"/>
    </location>
</feature>
<reference evidence="5 6" key="1">
    <citation type="journal article" date="2023" name="Nucleic Acids Res.">
        <title>The hologenome of Daphnia magna reveals possible DNA methylation and microbiome-mediated evolution of the host genome.</title>
        <authorList>
            <person name="Chaturvedi A."/>
            <person name="Li X."/>
            <person name="Dhandapani V."/>
            <person name="Marshall H."/>
            <person name="Kissane S."/>
            <person name="Cuenca-Cambronero M."/>
            <person name="Asole G."/>
            <person name="Calvet F."/>
            <person name="Ruiz-Romero M."/>
            <person name="Marangio P."/>
            <person name="Guigo R."/>
            <person name="Rago D."/>
            <person name="Mirbahai L."/>
            <person name="Eastwood N."/>
            <person name="Colbourne J.K."/>
            <person name="Zhou J."/>
            <person name="Mallon E."/>
            <person name="Orsini L."/>
        </authorList>
    </citation>
    <scope>NUCLEOTIDE SEQUENCE [LARGE SCALE GENOMIC DNA]</scope>
    <source>
        <strain evidence="5">LRV0_1</strain>
    </source>
</reference>
<feature type="region of interest" description="Disordered" evidence="3">
    <location>
        <begin position="1"/>
        <end position="56"/>
    </location>
</feature>
<feature type="domain" description="DH" evidence="4">
    <location>
        <begin position="300"/>
        <end position="483"/>
    </location>
</feature>
<keyword evidence="2" id="KW-0963">Cytoplasm</keyword>
<dbReference type="Gene3D" id="2.30.29.30">
    <property type="entry name" value="Pleckstrin-homology domain (PH domain)/Phosphotyrosine-binding domain (PTB)"/>
    <property type="match status" value="1"/>
</dbReference>
<dbReference type="Proteomes" id="UP001234178">
    <property type="component" value="Unassembled WGS sequence"/>
</dbReference>
<dbReference type="SUPFAM" id="SSF48065">
    <property type="entry name" value="DBL homology domain (DH-domain)"/>
    <property type="match status" value="1"/>
</dbReference>
<evidence type="ECO:0000313" key="5">
    <source>
        <dbReference type="EMBL" id="KAK4003191.1"/>
    </source>
</evidence>
<feature type="region of interest" description="Disordered" evidence="3">
    <location>
        <begin position="972"/>
        <end position="1086"/>
    </location>
</feature>
<dbReference type="PANTHER" id="PTHR46006:SF8">
    <property type="entry name" value="DH DOMAIN-CONTAINING PROTEIN"/>
    <property type="match status" value="1"/>
</dbReference>
<feature type="compositionally biased region" description="Basic and acidic residues" evidence="3">
    <location>
        <begin position="809"/>
        <end position="824"/>
    </location>
</feature>
<feature type="compositionally biased region" description="Low complexity" evidence="3">
    <location>
        <begin position="859"/>
        <end position="884"/>
    </location>
</feature>
<dbReference type="CDD" id="cd00160">
    <property type="entry name" value="RhoGEF"/>
    <property type="match status" value="1"/>
</dbReference>
<sequence length="1490" mass="166589">MKTCIADETNNPEHPENYGIGPTDDRAPSPERCGAESVQPNPSPVRESCETPQNNRETIPECQEIYLKSTQPSGIDNELGLNKEEQTVAISQRQQCSENSAILPFRHRFDEITSVAFEENELTDEENYGIGPTDNQAPSPEMCGAKFIQPNPSPIRESCETIPECQEIYLKTTQFSRIDNELGLNKEQTVASQRCWQNSAIIPFRHRFDELTSMAFEENELMDDDSKEEESIQESACNNFSEVLCPATGENAENLDFKTVSKVEKYRPPTFKPTRQRTTQLWSETWGKKTALSLTPQELNRQESINEILQGEIHFIEDLLMIQTVYHQSLVHLGYISRSEANLIFGWIPTFISIHTEFRDRILKALGPNSCFTYFGTSVQEWIPNLKIYSSYCYQLIEVKKLLDEKKNSDPLFEDFLRRCLESSFSRRLDLWSYLDAPRSRLMKYPLLLTQTQKFGKNNHNEFKALEQALQMLRDVLDQVDRSTGLAICKQVIDKIDLPEEMTTVFEDANTVMCRGELETCQGIKLQCFLFNSGLVLTRADSRGRLNLYGNPFEAGHFKIVDLGSEVQQKTNRSKLQTRYDGNLIEHPNRGDWNTYNLLWHKIWLSFVELKKRKRTSAASKRASTTPKRSSPAKKKQSRTPIVNTTPTPQRKRSSTADERPSRIGTRISPRTLQRQTGLTHYKDTSSESEDDEDSVEVSEISEDPNGDKEDEEPNEQTVAVAKTAQRKKRGRRTRSRKRPVKKKLQKIVEEAEETAEKETAIEEAEKVEMKVEKEDAEEKVQNEDKIVKEEETSNIGKDDNVFDEADETLDKQEKGSKEGDEVIKPPIPLQGETIKTDIKKEESEQPRFTVSQLLQKLAPSKEPATPAAPETTTSSEAEPISETVSDPDRASYDPYFFELIISNVEELQDWINRFSDVNEEGKPRPRCEVKLREHLQSLLEEAQPLASDQQQANQKICQQLWKEWERYRCSSSSNRQTSGAADESDRIRDSGMSESEGSQPEDNTSSIGSEDGVRHSRRLRVKRILHTANGSHQSTRSSSPMEEEPPSKHNRKGSYNFDPAWDSDAHSTPETPVGRKRSNYIPEMKNPGFWIGRRVTRATAEFVGVPEESTSPPQEPQNSQPVIKSVDKSPPAGVQTDQLVDQLRQLRRQQVLLSSNDPRPSASAVSSPNGSPSVYFPSKDGQLVRITNPKTAGFLTQLKTNRSLQSNTSSPIAAQPRKIFIHQRPPLHLQKAGGSPPAPVSIDITQLVSQAALNGLIVAHEPRSLSLDMGQHGRFMVTAQMTPAGPKVISASPLPRKLKIITNAASTDAASVVQAVPELAVAATESTLVDSSSPKVVLAVPTSIELNSAIPVAEESTAKTSIAANLAHADQPAAKDVTTVTKSIPPNVTPSLVNPAITPKTNGSPAVSKQILISDPRQNNIISADILRSVAGPEAVGARLTIVKEGNSKMLTLILSNGEIRRLTNSQVQQIQAAVRNKTKPTSDEAAAS</sequence>
<dbReference type="EMBL" id="JAOYFB010000001">
    <property type="protein sequence ID" value="KAK4003191.1"/>
    <property type="molecule type" value="Genomic_DNA"/>
</dbReference>
<evidence type="ECO:0000259" key="4">
    <source>
        <dbReference type="PROSITE" id="PS50010"/>
    </source>
</evidence>
<dbReference type="Pfam" id="PF00621">
    <property type="entry name" value="RhoGEF"/>
    <property type="match status" value="1"/>
</dbReference>
<feature type="compositionally biased region" description="Polar residues" evidence="3">
    <location>
        <begin position="1155"/>
        <end position="1173"/>
    </location>
</feature>
<feature type="compositionally biased region" description="Basic residues" evidence="3">
    <location>
        <begin position="1016"/>
        <end position="1026"/>
    </location>
</feature>
<name>A0ABQ9YRM1_9CRUS</name>
<dbReference type="InterPro" id="IPR035899">
    <property type="entry name" value="DBL_dom_sf"/>
</dbReference>
<accession>A0ABQ9YRM1</accession>
<feature type="compositionally biased region" description="Basic and acidic residues" evidence="3">
    <location>
        <begin position="747"/>
        <end position="801"/>
    </location>
</feature>